<dbReference type="PROSITE" id="PS00463">
    <property type="entry name" value="ZN2_CY6_FUNGAL_1"/>
    <property type="match status" value="1"/>
</dbReference>
<gene>
    <name evidence="3" type="ORF">BU16DRAFT_577706</name>
</gene>
<dbReference type="CDD" id="cd00067">
    <property type="entry name" value="GAL4"/>
    <property type="match status" value="1"/>
</dbReference>
<organism evidence="3 4">
    <name type="scientific">Lophium mytilinum</name>
    <dbReference type="NCBI Taxonomy" id="390894"/>
    <lineage>
        <taxon>Eukaryota</taxon>
        <taxon>Fungi</taxon>
        <taxon>Dikarya</taxon>
        <taxon>Ascomycota</taxon>
        <taxon>Pezizomycotina</taxon>
        <taxon>Dothideomycetes</taxon>
        <taxon>Pleosporomycetidae</taxon>
        <taxon>Mytilinidiales</taxon>
        <taxon>Mytilinidiaceae</taxon>
        <taxon>Lophium</taxon>
    </lineage>
</organism>
<name>A0A6A6RA02_9PEZI</name>
<dbReference type="InterPro" id="IPR053175">
    <property type="entry name" value="DHMBA_Reg_Transcription_Factor"/>
</dbReference>
<feature type="domain" description="Zn(2)-C6 fungal-type" evidence="2">
    <location>
        <begin position="10"/>
        <end position="38"/>
    </location>
</feature>
<dbReference type="PROSITE" id="PS50048">
    <property type="entry name" value="ZN2_CY6_FUNGAL_2"/>
    <property type="match status" value="1"/>
</dbReference>
<evidence type="ECO:0000313" key="4">
    <source>
        <dbReference type="Proteomes" id="UP000799750"/>
    </source>
</evidence>
<dbReference type="EMBL" id="MU004182">
    <property type="protein sequence ID" value="KAF2501588.1"/>
    <property type="molecule type" value="Genomic_DNA"/>
</dbReference>
<dbReference type="Proteomes" id="UP000799750">
    <property type="component" value="Unassembled WGS sequence"/>
</dbReference>
<sequence>MGFTGKPSRGCEVCRRRRIKCDEALPGCSHCAKRQIVCPGYRSQFDVAWRNQNFVAEHAVLRRKKAIDKADRDGAARTQVERHAYSKIPKSLPQDYEQYAINFFLSSYILLPKDPGVRRGLLDCLYPVWTQIYSTSPLKPALTAVASCMLEGWSRLRPDISVSLSRKHYVKGVAALREALEENKDIGDDVLLASLMLDMYEEVVSFMTGTRSFSPHVHGTASLIAQRRRQPVNNKTSQRVLLGARSQVVTRVLANAQPSPFDPSEWSDVTHYVLETPALILDDLNIDVANIHAAASCLNSKITQRDLAWEILQTTIELDQRLLAWASSTAPVEWMPVRVAGPECIPQGVRDAGLYHEYCHVHKSIFVTGTLNIYSTSRIKLQLAILACLDHLGIASSDAARVTALEIIQDLADNVCASVPFHLGNRTEPSRIDDKSVQYPHIAGIRVPDHHYAAAAAFGGYLLTRPLVEVLTARCPLRTGQREWIGGQMQRLKQIYAIRPI</sequence>
<keyword evidence="1" id="KW-0539">Nucleus</keyword>
<dbReference type="AlphaFoldDB" id="A0A6A6RA02"/>
<evidence type="ECO:0000313" key="3">
    <source>
        <dbReference type="EMBL" id="KAF2501588.1"/>
    </source>
</evidence>
<protein>
    <recommendedName>
        <fullName evidence="2">Zn(2)-C6 fungal-type domain-containing protein</fullName>
    </recommendedName>
</protein>
<dbReference type="Pfam" id="PF00172">
    <property type="entry name" value="Zn_clus"/>
    <property type="match status" value="1"/>
</dbReference>
<keyword evidence="4" id="KW-1185">Reference proteome</keyword>
<evidence type="ECO:0000259" key="2">
    <source>
        <dbReference type="PROSITE" id="PS50048"/>
    </source>
</evidence>
<dbReference type="GO" id="GO:0008270">
    <property type="term" value="F:zinc ion binding"/>
    <property type="evidence" value="ECO:0007669"/>
    <property type="project" value="InterPro"/>
</dbReference>
<dbReference type="OrthoDB" id="2991872at2759"/>
<dbReference type="GO" id="GO:0000981">
    <property type="term" value="F:DNA-binding transcription factor activity, RNA polymerase II-specific"/>
    <property type="evidence" value="ECO:0007669"/>
    <property type="project" value="InterPro"/>
</dbReference>
<dbReference type="InterPro" id="IPR001138">
    <property type="entry name" value="Zn2Cys6_DnaBD"/>
</dbReference>
<dbReference type="InterPro" id="IPR036864">
    <property type="entry name" value="Zn2-C6_fun-type_DNA-bd_sf"/>
</dbReference>
<reference evidence="3" key="1">
    <citation type="journal article" date="2020" name="Stud. Mycol.">
        <title>101 Dothideomycetes genomes: a test case for predicting lifestyles and emergence of pathogens.</title>
        <authorList>
            <person name="Haridas S."/>
            <person name="Albert R."/>
            <person name="Binder M."/>
            <person name="Bloem J."/>
            <person name="Labutti K."/>
            <person name="Salamov A."/>
            <person name="Andreopoulos B."/>
            <person name="Baker S."/>
            <person name="Barry K."/>
            <person name="Bills G."/>
            <person name="Bluhm B."/>
            <person name="Cannon C."/>
            <person name="Castanera R."/>
            <person name="Culley D."/>
            <person name="Daum C."/>
            <person name="Ezra D."/>
            <person name="Gonzalez J."/>
            <person name="Henrissat B."/>
            <person name="Kuo A."/>
            <person name="Liang C."/>
            <person name="Lipzen A."/>
            <person name="Lutzoni F."/>
            <person name="Magnuson J."/>
            <person name="Mondo S."/>
            <person name="Nolan M."/>
            <person name="Ohm R."/>
            <person name="Pangilinan J."/>
            <person name="Park H.-J."/>
            <person name="Ramirez L."/>
            <person name="Alfaro M."/>
            <person name="Sun H."/>
            <person name="Tritt A."/>
            <person name="Yoshinaga Y."/>
            <person name="Zwiers L.-H."/>
            <person name="Turgeon B."/>
            <person name="Goodwin S."/>
            <person name="Spatafora J."/>
            <person name="Crous P."/>
            <person name="Grigoriev I."/>
        </authorList>
    </citation>
    <scope>NUCLEOTIDE SEQUENCE</scope>
    <source>
        <strain evidence="3">CBS 269.34</strain>
    </source>
</reference>
<dbReference type="Gene3D" id="4.10.240.10">
    <property type="entry name" value="Zn(2)-C6 fungal-type DNA-binding domain"/>
    <property type="match status" value="1"/>
</dbReference>
<dbReference type="PANTHER" id="PTHR38791">
    <property type="entry name" value="ZN(II)2CYS6 TRANSCRIPTION FACTOR (EUROFUNG)-RELATED-RELATED"/>
    <property type="match status" value="1"/>
</dbReference>
<evidence type="ECO:0000256" key="1">
    <source>
        <dbReference type="ARBA" id="ARBA00023242"/>
    </source>
</evidence>
<proteinExistence type="predicted"/>
<dbReference type="SUPFAM" id="SSF57701">
    <property type="entry name" value="Zn2/Cys6 DNA-binding domain"/>
    <property type="match status" value="1"/>
</dbReference>
<accession>A0A6A6RA02</accession>
<dbReference type="SMART" id="SM00066">
    <property type="entry name" value="GAL4"/>
    <property type="match status" value="1"/>
</dbReference>